<organism evidence="2 3">
    <name type="scientific">Synaphobranchus kaupii</name>
    <name type="common">Kaup's arrowtooth eel</name>
    <dbReference type="NCBI Taxonomy" id="118154"/>
    <lineage>
        <taxon>Eukaryota</taxon>
        <taxon>Metazoa</taxon>
        <taxon>Chordata</taxon>
        <taxon>Craniata</taxon>
        <taxon>Vertebrata</taxon>
        <taxon>Euteleostomi</taxon>
        <taxon>Actinopterygii</taxon>
        <taxon>Neopterygii</taxon>
        <taxon>Teleostei</taxon>
        <taxon>Anguilliformes</taxon>
        <taxon>Synaphobranchidae</taxon>
        <taxon>Synaphobranchus</taxon>
    </lineage>
</organism>
<dbReference type="Proteomes" id="UP001152622">
    <property type="component" value="Chromosome 17"/>
</dbReference>
<evidence type="ECO:0000313" key="2">
    <source>
        <dbReference type="EMBL" id="KAJ8339551.1"/>
    </source>
</evidence>
<feature type="region of interest" description="Disordered" evidence="1">
    <location>
        <begin position="1"/>
        <end position="57"/>
    </location>
</feature>
<reference evidence="2" key="1">
    <citation type="journal article" date="2023" name="Science">
        <title>Genome structures resolve the early diversification of teleost fishes.</title>
        <authorList>
            <person name="Parey E."/>
            <person name="Louis A."/>
            <person name="Montfort J."/>
            <person name="Bouchez O."/>
            <person name="Roques C."/>
            <person name="Iampietro C."/>
            <person name="Lluch J."/>
            <person name="Castinel A."/>
            <person name="Donnadieu C."/>
            <person name="Desvignes T."/>
            <person name="Floi Bucao C."/>
            <person name="Jouanno E."/>
            <person name="Wen M."/>
            <person name="Mejri S."/>
            <person name="Dirks R."/>
            <person name="Jansen H."/>
            <person name="Henkel C."/>
            <person name="Chen W.J."/>
            <person name="Zahm M."/>
            <person name="Cabau C."/>
            <person name="Klopp C."/>
            <person name="Thompson A.W."/>
            <person name="Robinson-Rechavi M."/>
            <person name="Braasch I."/>
            <person name="Lecointre G."/>
            <person name="Bobe J."/>
            <person name="Postlethwait J.H."/>
            <person name="Berthelot C."/>
            <person name="Roest Crollius H."/>
            <person name="Guiguen Y."/>
        </authorList>
    </citation>
    <scope>NUCLEOTIDE SEQUENCE</scope>
    <source>
        <strain evidence="2">WJC10195</strain>
    </source>
</reference>
<comment type="caution">
    <text evidence="2">The sequence shown here is derived from an EMBL/GenBank/DDBJ whole genome shotgun (WGS) entry which is preliminary data.</text>
</comment>
<feature type="compositionally biased region" description="Polar residues" evidence="1">
    <location>
        <begin position="29"/>
        <end position="38"/>
    </location>
</feature>
<feature type="compositionally biased region" description="Polar residues" evidence="1">
    <location>
        <begin position="1"/>
        <end position="21"/>
    </location>
</feature>
<dbReference type="EMBL" id="JAINUF010000017">
    <property type="protein sequence ID" value="KAJ8339551.1"/>
    <property type="molecule type" value="Genomic_DNA"/>
</dbReference>
<proteinExistence type="predicted"/>
<protein>
    <submittedName>
        <fullName evidence="2">Uncharacterized protein</fullName>
    </submittedName>
</protein>
<sequence length="94" mass="9657">MSVTGHSCESSPGSYWAPTSTNREKWSKVLSSNPGNGSESEDLGQGAEGTAGRLTSTSVNMNLAHSEAGSGNWIDPAAREGQGYINNAGAARPC</sequence>
<evidence type="ECO:0000313" key="3">
    <source>
        <dbReference type="Proteomes" id="UP001152622"/>
    </source>
</evidence>
<dbReference type="AlphaFoldDB" id="A0A9Q1EIR3"/>
<evidence type="ECO:0000256" key="1">
    <source>
        <dbReference type="SAM" id="MobiDB-lite"/>
    </source>
</evidence>
<keyword evidence="3" id="KW-1185">Reference proteome</keyword>
<accession>A0A9Q1EIR3</accession>
<name>A0A9Q1EIR3_SYNKA</name>
<dbReference type="OrthoDB" id="8960555at2759"/>
<gene>
    <name evidence="2" type="ORF">SKAU_G00363370</name>
</gene>